<dbReference type="Pfam" id="PF01625">
    <property type="entry name" value="PMSR"/>
    <property type="match status" value="1"/>
</dbReference>
<evidence type="ECO:0000313" key="8">
    <source>
        <dbReference type="Proteomes" id="UP001519460"/>
    </source>
</evidence>
<dbReference type="GO" id="GO:0008113">
    <property type="term" value="F:peptide-methionine (S)-S-oxide reductase activity"/>
    <property type="evidence" value="ECO:0007669"/>
    <property type="project" value="UniProtKB-EC"/>
</dbReference>
<evidence type="ECO:0000256" key="4">
    <source>
        <dbReference type="ARBA" id="ARBA00030643"/>
    </source>
</evidence>
<dbReference type="PANTHER" id="PTHR43774:SF1">
    <property type="entry name" value="PEPTIDE METHIONINE SULFOXIDE REDUCTASE MSRA 2"/>
    <property type="match status" value="1"/>
</dbReference>
<proteinExistence type="inferred from homology"/>
<dbReference type="PANTHER" id="PTHR43774">
    <property type="entry name" value="PEPTIDE METHIONINE SULFOXIDE REDUCTASE"/>
    <property type="match status" value="1"/>
</dbReference>
<dbReference type="AlphaFoldDB" id="A0ABD0J4C9"/>
<gene>
    <name evidence="7" type="ORF">BaRGS_00038915</name>
</gene>
<dbReference type="InterPro" id="IPR002569">
    <property type="entry name" value="Met_Sox_Rdtase_MsrA_dom"/>
</dbReference>
<evidence type="ECO:0000259" key="5">
    <source>
        <dbReference type="Pfam" id="PF01625"/>
    </source>
</evidence>
<dbReference type="InterPro" id="IPR049006">
    <property type="entry name" value="MsrA_helical"/>
</dbReference>
<keyword evidence="8" id="KW-1185">Reference proteome</keyword>
<feature type="domain" description="Peptide methionine sulphoxide reductase MsrA" evidence="5">
    <location>
        <begin position="2"/>
        <end position="102"/>
    </location>
</feature>
<dbReference type="InterPro" id="IPR036509">
    <property type="entry name" value="Met_Sox_Rdtase_MsrA_sf"/>
</dbReference>
<dbReference type="EC" id="1.8.4.11" evidence="2"/>
<dbReference type="EMBL" id="JACVVK020000652">
    <property type="protein sequence ID" value="KAK7460327.1"/>
    <property type="molecule type" value="Genomic_DNA"/>
</dbReference>
<organism evidence="7 8">
    <name type="scientific">Batillaria attramentaria</name>
    <dbReference type="NCBI Taxonomy" id="370345"/>
    <lineage>
        <taxon>Eukaryota</taxon>
        <taxon>Metazoa</taxon>
        <taxon>Spiralia</taxon>
        <taxon>Lophotrochozoa</taxon>
        <taxon>Mollusca</taxon>
        <taxon>Gastropoda</taxon>
        <taxon>Caenogastropoda</taxon>
        <taxon>Sorbeoconcha</taxon>
        <taxon>Cerithioidea</taxon>
        <taxon>Batillariidae</taxon>
        <taxon>Batillaria</taxon>
    </lineage>
</organism>
<name>A0ABD0J4C9_9CAEN</name>
<comment type="similarity">
    <text evidence="1">Belongs to the MsrA Met sulfoxide reductase family.</text>
</comment>
<evidence type="ECO:0000259" key="6">
    <source>
        <dbReference type="Pfam" id="PF20939"/>
    </source>
</evidence>
<evidence type="ECO:0000256" key="1">
    <source>
        <dbReference type="ARBA" id="ARBA00005591"/>
    </source>
</evidence>
<dbReference type="Gene3D" id="3.30.1060.10">
    <property type="entry name" value="Peptide methionine sulphoxide reductase MsrA"/>
    <property type="match status" value="1"/>
</dbReference>
<evidence type="ECO:0000313" key="7">
    <source>
        <dbReference type="EMBL" id="KAK7460327.1"/>
    </source>
</evidence>
<sequence>MPNPTYRHLGDHTETVDIEFNPDETSYEDLLKMFWKNHDPTTQHKRQYMSAIFFHGEEQRTQAERSRDELQKMLARPIATVIAKAETFYEAEDYHQKYMLRQYPQLISALKLTDSELIKSSVAARLNGYIGGFGSVEAFNAEKKAFGLSPDLLELVRRKINSRMA</sequence>
<protein>
    <recommendedName>
        <fullName evidence="2">peptide-methionine (S)-S-oxide reductase</fullName>
        <ecNumber evidence="2">1.8.4.11</ecNumber>
    </recommendedName>
    <alternativeName>
        <fullName evidence="4">Peptide-methionine (S)-S-oxide reductase</fullName>
    </alternativeName>
</protein>
<comment type="caution">
    <text evidence="7">The sequence shown here is derived from an EMBL/GenBank/DDBJ whole genome shotgun (WGS) entry which is preliminary data.</text>
</comment>
<evidence type="ECO:0000256" key="2">
    <source>
        <dbReference type="ARBA" id="ARBA00012502"/>
    </source>
</evidence>
<feature type="domain" description="Selenoprotein methionine sulfoxide reductase A helical" evidence="6">
    <location>
        <begin position="112"/>
        <end position="159"/>
    </location>
</feature>
<reference evidence="7 8" key="1">
    <citation type="journal article" date="2023" name="Sci. Data">
        <title>Genome assembly of the Korean intertidal mud-creeper Batillaria attramentaria.</title>
        <authorList>
            <person name="Patra A.K."/>
            <person name="Ho P.T."/>
            <person name="Jun S."/>
            <person name="Lee S.J."/>
            <person name="Kim Y."/>
            <person name="Won Y.J."/>
        </authorList>
    </citation>
    <scope>NUCLEOTIDE SEQUENCE [LARGE SCALE GENOMIC DNA]</scope>
    <source>
        <strain evidence="7">Wonlab-2016</strain>
    </source>
</reference>
<dbReference type="Pfam" id="PF20939">
    <property type="entry name" value="MsrA_helical"/>
    <property type="match status" value="1"/>
</dbReference>
<keyword evidence="3" id="KW-0560">Oxidoreductase</keyword>
<dbReference type="Proteomes" id="UP001519460">
    <property type="component" value="Unassembled WGS sequence"/>
</dbReference>
<dbReference type="SUPFAM" id="SSF55068">
    <property type="entry name" value="Peptide methionine sulfoxide reductase"/>
    <property type="match status" value="1"/>
</dbReference>
<accession>A0ABD0J4C9</accession>
<evidence type="ECO:0000256" key="3">
    <source>
        <dbReference type="ARBA" id="ARBA00023002"/>
    </source>
</evidence>